<accession>A0AAN8VS95</accession>
<dbReference type="GO" id="GO:0002189">
    <property type="term" value="C:ribose phosphate diphosphokinase complex"/>
    <property type="evidence" value="ECO:0007669"/>
    <property type="project" value="TreeGrafter"/>
</dbReference>
<keyword evidence="2" id="KW-0545">Nucleotide biosynthesis</keyword>
<organism evidence="5 6">
    <name type="scientific">Dillenia turbinata</name>
    <dbReference type="NCBI Taxonomy" id="194707"/>
    <lineage>
        <taxon>Eukaryota</taxon>
        <taxon>Viridiplantae</taxon>
        <taxon>Streptophyta</taxon>
        <taxon>Embryophyta</taxon>
        <taxon>Tracheophyta</taxon>
        <taxon>Spermatophyta</taxon>
        <taxon>Magnoliopsida</taxon>
        <taxon>eudicotyledons</taxon>
        <taxon>Gunneridae</taxon>
        <taxon>Pentapetalae</taxon>
        <taxon>Dilleniales</taxon>
        <taxon>Dilleniaceae</taxon>
        <taxon>Dillenia</taxon>
    </lineage>
</organism>
<comment type="similarity">
    <text evidence="1">Belongs to the ribose-phosphate pyrophosphokinase family.</text>
</comment>
<dbReference type="GO" id="GO:0005737">
    <property type="term" value="C:cytoplasm"/>
    <property type="evidence" value="ECO:0007669"/>
    <property type="project" value="TreeGrafter"/>
</dbReference>
<evidence type="ECO:0000259" key="4">
    <source>
        <dbReference type="Pfam" id="PF13793"/>
    </source>
</evidence>
<dbReference type="InterPro" id="IPR005946">
    <property type="entry name" value="Rib-P_diPkinase"/>
</dbReference>
<evidence type="ECO:0000256" key="1">
    <source>
        <dbReference type="ARBA" id="ARBA00006478"/>
    </source>
</evidence>
<dbReference type="PANTHER" id="PTHR10210:SF120">
    <property type="entry name" value="RIBOSE-PHOSPHATE PYROPHOSPHOKINASE 5, CHLOROPLASTIC"/>
    <property type="match status" value="1"/>
</dbReference>
<dbReference type="EMBL" id="JBAMMX010000008">
    <property type="protein sequence ID" value="KAK6934871.1"/>
    <property type="molecule type" value="Genomic_DNA"/>
</dbReference>
<feature type="domain" description="Ribose-phosphate pyrophosphokinase N-terminal" evidence="4">
    <location>
        <begin position="42"/>
        <end position="86"/>
    </location>
</feature>
<dbReference type="GO" id="GO:0006015">
    <property type="term" value="P:5-phosphoribose 1-diphosphate biosynthetic process"/>
    <property type="evidence" value="ECO:0007669"/>
    <property type="project" value="TreeGrafter"/>
</dbReference>
<sequence>MQWLPSLHGIFSETNQSGLAAFTSYALAFPSSFLALVDTYDPTCTPTNENLMELLVMIDACWRASAKTITAVIPYFGYAMANRKANDAWLIGNFFSQDYLVRPDRDIGFLAFALLLLEQDVQALKEMCPHGEKLKTVLGYLEKLVLGILGTKPVATVEMKVNEEVERALAKLGPPGLDGRANSGALVLIKVYLAAYFTTNSGSRLTMWQGGKLSTSLLTGYLVMMIVQLMAKGWEEKQLIGFKRLMHLSLLDISSNSHTQNARNDISRGDGSPNWNDRKRMRHLYQSKTFKVENSFAGRIPVQAISSALRGQESKNSQEALRVLDIILRQHATKK</sequence>
<evidence type="ECO:0000256" key="2">
    <source>
        <dbReference type="ARBA" id="ARBA00022727"/>
    </source>
</evidence>
<dbReference type="InterPro" id="IPR029057">
    <property type="entry name" value="PRTase-like"/>
</dbReference>
<dbReference type="Pfam" id="PF13793">
    <property type="entry name" value="Pribosyltran_N"/>
    <property type="match status" value="1"/>
</dbReference>
<name>A0AAN8VS95_9MAGN</name>
<dbReference type="AlphaFoldDB" id="A0AAN8VS95"/>
<protein>
    <submittedName>
        <fullName evidence="5">Ribose-phosphate pyrophosphokinase, N-terminal domain</fullName>
    </submittedName>
</protein>
<evidence type="ECO:0000256" key="3">
    <source>
        <dbReference type="ARBA" id="ARBA00049535"/>
    </source>
</evidence>
<dbReference type="SUPFAM" id="SSF53271">
    <property type="entry name" value="PRTase-like"/>
    <property type="match status" value="1"/>
</dbReference>
<comment type="caution">
    <text evidence="5">The sequence shown here is derived from an EMBL/GenBank/DDBJ whole genome shotgun (WGS) entry which is preliminary data.</text>
</comment>
<dbReference type="GO" id="GO:0006164">
    <property type="term" value="P:purine nucleotide biosynthetic process"/>
    <property type="evidence" value="ECO:0007669"/>
    <property type="project" value="TreeGrafter"/>
</dbReference>
<evidence type="ECO:0000313" key="6">
    <source>
        <dbReference type="Proteomes" id="UP001370490"/>
    </source>
</evidence>
<proteinExistence type="inferred from homology"/>
<reference evidence="5 6" key="1">
    <citation type="submission" date="2023-12" db="EMBL/GenBank/DDBJ databases">
        <title>A high-quality genome assembly for Dillenia turbinata (Dilleniales).</title>
        <authorList>
            <person name="Chanderbali A."/>
        </authorList>
    </citation>
    <scope>NUCLEOTIDE SEQUENCE [LARGE SCALE GENOMIC DNA]</scope>
    <source>
        <strain evidence="5">LSX21</strain>
        <tissue evidence="5">Leaf</tissue>
    </source>
</reference>
<gene>
    <name evidence="5" type="ORF">RJ641_035026</name>
</gene>
<dbReference type="Proteomes" id="UP001370490">
    <property type="component" value="Unassembled WGS sequence"/>
</dbReference>
<dbReference type="InterPro" id="IPR029099">
    <property type="entry name" value="Pribosyltran_N"/>
</dbReference>
<dbReference type="PANTHER" id="PTHR10210">
    <property type="entry name" value="RIBOSE-PHOSPHATE DIPHOSPHOKINASE FAMILY MEMBER"/>
    <property type="match status" value="1"/>
</dbReference>
<comment type="catalytic activity">
    <reaction evidence="3">
        <text>D-ribose 5-phosphate + ATP = 5-phospho-alpha-D-ribose 1-diphosphate + AMP + H(+)</text>
        <dbReference type="Rhea" id="RHEA:15609"/>
        <dbReference type="ChEBI" id="CHEBI:15378"/>
        <dbReference type="ChEBI" id="CHEBI:30616"/>
        <dbReference type="ChEBI" id="CHEBI:58017"/>
        <dbReference type="ChEBI" id="CHEBI:78346"/>
        <dbReference type="ChEBI" id="CHEBI:456215"/>
        <dbReference type="EC" id="2.7.6.1"/>
    </reaction>
</comment>
<evidence type="ECO:0000313" key="5">
    <source>
        <dbReference type="EMBL" id="KAK6934871.1"/>
    </source>
</evidence>
<dbReference type="Gene3D" id="3.40.50.2020">
    <property type="match status" value="1"/>
</dbReference>
<dbReference type="SMART" id="SM01400">
    <property type="entry name" value="Pribosyltran_N"/>
    <property type="match status" value="1"/>
</dbReference>
<dbReference type="GO" id="GO:0004749">
    <property type="term" value="F:ribose phosphate diphosphokinase activity"/>
    <property type="evidence" value="ECO:0007669"/>
    <property type="project" value="UniProtKB-EC"/>
</dbReference>
<keyword evidence="6" id="KW-1185">Reference proteome</keyword>
<dbReference type="GO" id="GO:0000287">
    <property type="term" value="F:magnesium ion binding"/>
    <property type="evidence" value="ECO:0007669"/>
    <property type="project" value="InterPro"/>
</dbReference>